<name>A0A0G4MWW9_VERLO</name>
<dbReference type="EMBL" id="CVQH01025543">
    <property type="protein sequence ID" value="CRK38520.1"/>
    <property type="molecule type" value="Genomic_DNA"/>
</dbReference>
<feature type="non-terminal residue" evidence="2">
    <location>
        <position position="1"/>
    </location>
</feature>
<accession>A0A0G4MWW9</accession>
<sequence>VDARTARGSAPARGHNRARAGRPSHRGRGVRRPADVAALHDGARRGQRDGGGAAGARF</sequence>
<keyword evidence="3" id="KW-1185">Reference proteome</keyword>
<evidence type="ECO:0000256" key="1">
    <source>
        <dbReference type="SAM" id="MobiDB-lite"/>
    </source>
</evidence>
<protein>
    <submittedName>
        <fullName evidence="2">Uncharacterized protein</fullName>
    </submittedName>
</protein>
<dbReference type="AlphaFoldDB" id="A0A0G4MWW9"/>
<dbReference type="Proteomes" id="UP000044602">
    <property type="component" value="Unassembled WGS sequence"/>
</dbReference>
<proteinExistence type="predicted"/>
<feature type="compositionally biased region" description="Gly residues" evidence="1">
    <location>
        <begin position="49"/>
        <end position="58"/>
    </location>
</feature>
<gene>
    <name evidence="2" type="ORF">BN1708_020537</name>
</gene>
<organism evidence="2 3">
    <name type="scientific">Verticillium longisporum</name>
    <name type="common">Verticillium dahliae var. longisporum</name>
    <dbReference type="NCBI Taxonomy" id="100787"/>
    <lineage>
        <taxon>Eukaryota</taxon>
        <taxon>Fungi</taxon>
        <taxon>Dikarya</taxon>
        <taxon>Ascomycota</taxon>
        <taxon>Pezizomycotina</taxon>
        <taxon>Sordariomycetes</taxon>
        <taxon>Hypocreomycetidae</taxon>
        <taxon>Glomerellales</taxon>
        <taxon>Plectosphaerellaceae</taxon>
        <taxon>Verticillium</taxon>
    </lineage>
</organism>
<evidence type="ECO:0000313" key="2">
    <source>
        <dbReference type="EMBL" id="CRK38520.1"/>
    </source>
</evidence>
<reference evidence="2 3" key="1">
    <citation type="submission" date="2015-05" db="EMBL/GenBank/DDBJ databases">
        <authorList>
            <person name="Wang D.B."/>
            <person name="Wang M."/>
        </authorList>
    </citation>
    <scope>NUCLEOTIDE SEQUENCE [LARGE SCALE GENOMIC DNA]</scope>
    <source>
        <strain evidence="2">VL1</strain>
    </source>
</reference>
<evidence type="ECO:0000313" key="3">
    <source>
        <dbReference type="Proteomes" id="UP000044602"/>
    </source>
</evidence>
<feature type="compositionally biased region" description="Basic residues" evidence="1">
    <location>
        <begin position="14"/>
        <end position="31"/>
    </location>
</feature>
<feature type="region of interest" description="Disordered" evidence="1">
    <location>
        <begin position="1"/>
        <end position="58"/>
    </location>
</feature>